<dbReference type="PANTHER" id="PTHR21581">
    <property type="entry name" value="D-ALANYL-D-ALANINE CARBOXYPEPTIDASE"/>
    <property type="match status" value="1"/>
</dbReference>
<keyword evidence="5" id="KW-0573">Peptidoglycan synthesis</keyword>
<protein>
    <submittedName>
        <fullName evidence="11">D-alanyl-D-alanine carboxypeptidase</fullName>
    </submittedName>
</protein>
<reference evidence="12" key="1">
    <citation type="submission" date="2018-05" db="EMBL/GenBank/DDBJ databases">
        <title>Genome Sequencing of selected type strains of the family Eggerthellaceae.</title>
        <authorList>
            <person name="Danylec N."/>
            <person name="Stoll D.A."/>
            <person name="Doetsch A."/>
            <person name="Huch M."/>
        </authorList>
    </citation>
    <scope>NUCLEOTIDE SEQUENCE [LARGE SCALE GENOMIC DNA]</scope>
    <source>
        <strain evidence="12">DSM 17537</strain>
    </source>
</reference>
<feature type="active site" evidence="7">
    <location>
        <position position="137"/>
    </location>
</feature>
<evidence type="ECO:0000313" key="12">
    <source>
        <dbReference type="Proteomes" id="UP000267368"/>
    </source>
</evidence>
<sequence>MPARIGTGLVSCALAAALCSVPGEQAFGVVLQNDEVLSQSVAQRGLADSACPDIEARNALLVSRDGTVYFARGAHEPVKIASITKVMTAVVALENAPLDTKVTVDAEAAEVGESSAGLLEGDSMDLETALYALMVPSGNDAAIAIAKSVGALLPEYDGADPQAAFVAAMNAKAQELGCEDTVYTNPHGLDAGAFESDSRSTAADVGIVVSHAMRNDTFRSVVDAGDTSIEVSSADGSSRFLRLVSTDELIGVYDGVCGVKTGTTDAAGYCFAGAVSREEGEFYSVVLGSPEPDVRFADTVALFDWTYGNIVQKRLINSMEHIEVDGIRQPLVAKVAHTQWPDCTIDAAASDPDLAVEVFDLAGPIEQQVSFVDVKGDVSEGDVVGHLTFTQAGEKIAECDLLAAENQAAPGFFQKIGVWIDCFVRGLQNQPTMATSVCLNDPAAIADM</sequence>
<dbReference type="SUPFAM" id="SSF56601">
    <property type="entry name" value="beta-lactamase/transpeptidase-like"/>
    <property type="match status" value="1"/>
</dbReference>
<dbReference type="AlphaFoldDB" id="A0A3N0AI49"/>
<comment type="caution">
    <text evidence="11">The sequence shown here is derived from an EMBL/GenBank/DDBJ whole genome shotgun (WGS) entry which is preliminary data.</text>
</comment>
<dbReference type="Gene3D" id="3.40.710.10">
    <property type="entry name" value="DD-peptidase/beta-lactamase superfamily"/>
    <property type="match status" value="1"/>
</dbReference>
<keyword evidence="3" id="KW-0378">Hydrolase</keyword>
<evidence type="ECO:0000256" key="9">
    <source>
        <dbReference type="RuleBase" id="RU004016"/>
    </source>
</evidence>
<evidence type="ECO:0000256" key="4">
    <source>
        <dbReference type="ARBA" id="ARBA00022960"/>
    </source>
</evidence>
<dbReference type="PRINTS" id="PR00725">
    <property type="entry name" value="DADACBPTASE1"/>
</dbReference>
<accession>A0A3N0AI49</accession>
<evidence type="ECO:0000256" key="6">
    <source>
        <dbReference type="ARBA" id="ARBA00023316"/>
    </source>
</evidence>
<feature type="active site" description="Proton acceptor" evidence="7">
    <location>
        <position position="85"/>
    </location>
</feature>
<evidence type="ECO:0000256" key="1">
    <source>
        <dbReference type="ARBA" id="ARBA00007164"/>
    </source>
</evidence>
<dbReference type="GO" id="GO:0071555">
    <property type="term" value="P:cell wall organization"/>
    <property type="evidence" value="ECO:0007669"/>
    <property type="project" value="UniProtKB-KW"/>
</dbReference>
<dbReference type="InterPro" id="IPR018044">
    <property type="entry name" value="Peptidase_S11"/>
</dbReference>
<organism evidence="11 12">
    <name type="scientific">Slackia faecicanis</name>
    <dbReference type="NCBI Taxonomy" id="255723"/>
    <lineage>
        <taxon>Bacteria</taxon>
        <taxon>Bacillati</taxon>
        <taxon>Actinomycetota</taxon>
        <taxon>Coriobacteriia</taxon>
        <taxon>Eggerthellales</taxon>
        <taxon>Eggerthellaceae</taxon>
        <taxon>Slackia</taxon>
    </lineage>
</organism>
<evidence type="ECO:0000256" key="8">
    <source>
        <dbReference type="PIRSR" id="PIRSR618044-2"/>
    </source>
</evidence>
<comment type="similarity">
    <text evidence="1 9">Belongs to the peptidase S11 family.</text>
</comment>
<dbReference type="InterPro" id="IPR012338">
    <property type="entry name" value="Beta-lactam/transpept-like"/>
</dbReference>
<dbReference type="GO" id="GO:0009252">
    <property type="term" value="P:peptidoglycan biosynthetic process"/>
    <property type="evidence" value="ECO:0007669"/>
    <property type="project" value="UniProtKB-KW"/>
</dbReference>
<dbReference type="Proteomes" id="UP000267368">
    <property type="component" value="Unassembled WGS sequence"/>
</dbReference>
<dbReference type="RefSeq" id="WP_123197303.1">
    <property type="nucleotide sequence ID" value="NZ_QICB01000001.1"/>
</dbReference>
<dbReference type="EMBL" id="QICB01000001">
    <property type="protein sequence ID" value="RNL21461.1"/>
    <property type="molecule type" value="Genomic_DNA"/>
</dbReference>
<evidence type="ECO:0000256" key="3">
    <source>
        <dbReference type="ARBA" id="ARBA00022801"/>
    </source>
</evidence>
<feature type="binding site" evidence="8">
    <location>
        <position position="260"/>
    </location>
    <ligand>
        <name>substrate</name>
    </ligand>
</feature>
<gene>
    <name evidence="11" type="ORF">DMP07_01020</name>
</gene>
<dbReference type="Pfam" id="PF00768">
    <property type="entry name" value="Peptidase_S11"/>
    <property type="match status" value="1"/>
</dbReference>
<keyword evidence="11" id="KW-0645">Protease</keyword>
<keyword evidence="6" id="KW-0961">Cell wall biogenesis/degradation</keyword>
<dbReference type="GO" id="GO:0009002">
    <property type="term" value="F:serine-type D-Ala-D-Ala carboxypeptidase activity"/>
    <property type="evidence" value="ECO:0007669"/>
    <property type="project" value="InterPro"/>
</dbReference>
<dbReference type="GO" id="GO:0008360">
    <property type="term" value="P:regulation of cell shape"/>
    <property type="evidence" value="ECO:0007669"/>
    <property type="project" value="UniProtKB-KW"/>
</dbReference>
<dbReference type="OrthoDB" id="3530815at2"/>
<dbReference type="InterPro" id="IPR001967">
    <property type="entry name" value="Peptidase_S11_N"/>
</dbReference>
<dbReference type="PANTHER" id="PTHR21581:SF6">
    <property type="entry name" value="TRAFFICKING PROTEIN PARTICLE COMPLEX SUBUNIT 12"/>
    <property type="match status" value="1"/>
</dbReference>
<dbReference type="GO" id="GO:0006508">
    <property type="term" value="P:proteolysis"/>
    <property type="evidence" value="ECO:0007669"/>
    <property type="project" value="InterPro"/>
</dbReference>
<evidence type="ECO:0000256" key="2">
    <source>
        <dbReference type="ARBA" id="ARBA00022729"/>
    </source>
</evidence>
<feature type="domain" description="Peptidase S11 D-alanyl-D-alanine carboxypeptidase A N-terminal" evidence="10">
    <location>
        <begin position="51"/>
        <end position="289"/>
    </location>
</feature>
<name>A0A3N0AI49_9ACTN</name>
<evidence type="ECO:0000256" key="5">
    <source>
        <dbReference type="ARBA" id="ARBA00022984"/>
    </source>
</evidence>
<evidence type="ECO:0000259" key="10">
    <source>
        <dbReference type="Pfam" id="PF00768"/>
    </source>
</evidence>
<evidence type="ECO:0000256" key="7">
    <source>
        <dbReference type="PIRSR" id="PIRSR618044-1"/>
    </source>
</evidence>
<feature type="active site" description="Acyl-ester intermediate" evidence="7">
    <location>
        <position position="82"/>
    </location>
</feature>
<keyword evidence="12" id="KW-1185">Reference proteome</keyword>
<evidence type="ECO:0000313" key="11">
    <source>
        <dbReference type="EMBL" id="RNL21461.1"/>
    </source>
</evidence>
<keyword evidence="2" id="KW-0732">Signal</keyword>
<keyword evidence="11" id="KW-0121">Carboxypeptidase</keyword>
<keyword evidence="4" id="KW-0133">Cell shape</keyword>
<proteinExistence type="inferred from homology"/>